<accession>A0A067MUR0</accession>
<dbReference type="InParanoid" id="A0A067MUR0"/>
<sequence>MSQDYQDKLLRELFSKVEGRGQPRRSMTKERDPYQEVLWLDECKASSHTSDPHILEGASVSAESSLELVKDGLGPIALNKAAEHSDNDEISNITTSLASGSISQDNRVQVIYGESTGIVIDSQGWYNSIKARLGSTEIGAPLLVTAESSAVDVVNVTQQRLEDHIEGHAMQGDEPSEAARDIAGRVQVSTDGFTESTDDSMDTALGPSVASGGLRDSPHAEELASSTDESSQPLWATHICGEQSPRNKYDPIVGDDPEVLPSVVEPSPGAIARGSKGGPCAFVATKIANSFHIFHTSDGTFSPSYEGLALTWAYIGDRAIYFVEASSLRFIQAWGAGKHYFELYRLQVGNLIFAQVTQEDVNTFVFHLMSWWAYVPSIKEASLWAWYIYAQVHAFYGEPHI</sequence>
<reference evidence="3" key="1">
    <citation type="journal article" date="2014" name="Proc. Natl. Acad. Sci. U.S.A.">
        <title>Extensive sampling of basidiomycete genomes demonstrates inadequacy of the white-rot/brown-rot paradigm for wood decay fungi.</title>
        <authorList>
            <person name="Riley R."/>
            <person name="Salamov A.A."/>
            <person name="Brown D.W."/>
            <person name="Nagy L.G."/>
            <person name="Floudas D."/>
            <person name="Held B.W."/>
            <person name="Levasseur A."/>
            <person name="Lombard V."/>
            <person name="Morin E."/>
            <person name="Otillar R."/>
            <person name="Lindquist E.A."/>
            <person name="Sun H."/>
            <person name="LaButti K.M."/>
            <person name="Schmutz J."/>
            <person name="Jabbour D."/>
            <person name="Luo H."/>
            <person name="Baker S.E."/>
            <person name="Pisabarro A.G."/>
            <person name="Walton J.D."/>
            <person name="Blanchette R.A."/>
            <person name="Henrissat B."/>
            <person name="Martin F."/>
            <person name="Cullen D."/>
            <person name="Hibbett D.S."/>
            <person name="Grigoriev I.V."/>
        </authorList>
    </citation>
    <scope>NUCLEOTIDE SEQUENCE [LARGE SCALE GENOMIC DNA]</scope>
    <source>
        <strain evidence="3">FD-172 SS1</strain>
    </source>
</reference>
<gene>
    <name evidence="2" type="ORF">BOTBODRAFT_171282</name>
</gene>
<feature type="region of interest" description="Disordered" evidence="1">
    <location>
        <begin position="192"/>
        <end position="232"/>
    </location>
</feature>
<dbReference type="AlphaFoldDB" id="A0A067MUR0"/>
<name>A0A067MUR0_BOTB1</name>
<dbReference type="EMBL" id="KL198021">
    <property type="protein sequence ID" value="KDQ18435.1"/>
    <property type="molecule type" value="Genomic_DNA"/>
</dbReference>
<evidence type="ECO:0000313" key="2">
    <source>
        <dbReference type="EMBL" id="KDQ18435.1"/>
    </source>
</evidence>
<evidence type="ECO:0000313" key="3">
    <source>
        <dbReference type="Proteomes" id="UP000027195"/>
    </source>
</evidence>
<evidence type="ECO:0000256" key="1">
    <source>
        <dbReference type="SAM" id="MobiDB-lite"/>
    </source>
</evidence>
<dbReference type="HOGENOM" id="CLU_686948_0_0_1"/>
<keyword evidence="3" id="KW-1185">Reference proteome</keyword>
<protein>
    <submittedName>
        <fullName evidence="2">Uncharacterized protein</fullName>
    </submittedName>
</protein>
<proteinExistence type="predicted"/>
<organism evidence="2 3">
    <name type="scientific">Botryobasidium botryosum (strain FD-172 SS1)</name>
    <dbReference type="NCBI Taxonomy" id="930990"/>
    <lineage>
        <taxon>Eukaryota</taxon>
        <taxon>Fungi</taxon>
        <taxon>Dikarya</taxon>
        <taxon>Basidiomycota</taxon>
        <taxon>Agaricomycotina</taxon>
        <taxon>Agaricomycetes</taxon>
        <taxon>Cantharellales</taxon>
        <taxon>Botryobasidiaceae</taxon>
        <taxon>Botryobasidium</taxon>
    </lineage>
</organism>
<dbReference type="Proteomes" id="UP000027195">
    <property type="component" value="Unassembled WGS sequence"/>
</dbReference>